<keyword evidence="1" id="KW-1133">Transmembrane helix</keyword>
<proteinExistence type="predicted"/>
<keyword evidence="1" id="KW-0472">Membrane</keyword>
<evidence type="ECO:0000313" key="2">
    <source>
        <dbReference type="EMBL" id="PHT80957.1"/>
    </source>
</evidence>
<dbReference type="EMBL" id="AYRZ02000005">
    <property type="protein sequence ID" value="PHT80957.1"/>
    <property type="molecule type" value="Genomic_DNA"/>
</dbReference>
<keyword evidence="3" id="KW-1185">Reference proteome</keyword>
<reference evidence="2 3" key="1">
    <citation type="journal article" date="2014" name="Nat. Genet.">
        <title>Genome sequence of the hot pepper provides insights into the evolution of pungency in Capsicum species.</title>
        <authorList>
            <person name="Kim S."/>
            <person name="Park M."/>
            <person name="Yeom S.I."/>
            <person name="Kim Y.M."/>
            <person name="Lee J.M."/>
            <person name="Lee H.A."/>
            <person name="Seo E."/>
            <person name="Choi J."/>
            <person name="Cheong K."/>
            <person name="Kim K.T."/>
            <person name="Jung K."/>
            <person name="Lee G.W."/>
            <person name="Oh S.K."/>
            <person name="Bae C."/>
            <person name="Kim S.B."/>
            <person name="Lee H.Y."/>
            <person name="Kim S.Y."/>
            <person name="Kim M.S."/>
            <person name="Kang B.C."/>
            <person name="Jo Y.D."/>
            <person name="Yang H.B."/>
            <person name="Jeong H.J."/>
            <person name="Kang W.H."/>
            <person name="Kwon J.K."/>
            <person name="Shin C."/>
            <person name="Lim J.Y."/>
            <person name="Park J.H."/>
            <person name="Huh J.H."/>
            <person name="Kim J.S."/>
            <person name="Kim B.D."/>
            <person name="Cohen O."/>
            <person name="Paran I."/>
            <person name="Suh M.C."/>
            <person name="Lee S.B."/>
            <person name="Kim Y.K."/>
            <person name="Shin Y."/>
            <person name="Noh S.J."/>
            <person name="Park J."/>
            <person name="Seo Y.S."/>
            <person name="Kwon S.Y."/>
            <person name="Kim H.A."/>
            <person name="Park J.M."/>
            <person name="Kim H.J."/>
            <person name="Choi S.B."/>
            <person name="Bosland P.W."/>
            <person name="Reeves G."/>
            <person name="Jo S.H."/>
            <person name="Lee B.W."/>
            <person name="Cho H.T."/>
            <person name="Choi H.S."/>
            <person name="Lee M.S."/>
            <person name="Yu Y."/>
            <person name="Do Choi Y."/>
            <person name="Park B.S."/>
            <person name="van Deynze A."/>
            <person name="Ashrafi H."/>
            <person name="Hill T."/>
            <person name="Kim W.T."/>
            <person name="Pai H.S."/>
            <person name="Ahn H.K."/>
            <person name="Yeam I."/>
            <person name="Giovannoni J.J."/>
            <person name="Rose J.K."/>
            <person name="Sorensen I."/>
            <person name="Lee S.J."/>
            <person name="Kim R.W."/>
            <person name="Choi I.Y."/>
            <person name="Choi B.S."/>
            <person name="Lim J.S."/>
            <person name="Lee Y.H."/>
            <person name="Choi D."/>
        </authorList>
    </citation>
    <scope>NUCLEOTIDE SEQUENCE [LARGE SCALE GENOMIC DNA]</scope>
    <source>
        <strain evidence="3">cv. CM334</strain>
    </source>
</reference>
<dbReference type="Proteomes" id="UP000222542">
    <property type="component" value="Unassembled WGS sequence"/>
</dbReference>
<dbReference type="AlphaFoldDB" id="A0A2G2ZG28"/>
<name>A0A2G2ZG28_CAPAN</name>
<protein>
    <recommendedName>
        <fullName evidence="4">Retrovirus-related Pol polyprotein from transposon TNT 1-94</fullName>
    </recommendedName>
</protein>
<keyword evidence="1" id="KW-0812">Transmembrane</keyword>
<dbReference type="CDD" id="cd09272">
    <property type="entry name" value="RNase_HI_RT_Ty1"/>
    <property type="match status" value="1"/>
</dbReference>
<comment type="caution">
    <text evidence="2">The sequence shown here is derived from an EMBL/GenBank/DDBJ whole genome shotgun (WGS) entry which is preliminary data.</text>
</comment>
<evidence type="ECO:0008006" key="4">
    <source>
        <dbReference type="Google" id="ProtNLM"/>
    </source>
</evidence>
<reference evidence="2 3" key="2">
    <citation type="journal article" date="2017" name="Genome Biol.">
        <title>New reference genome sequences of hot pepper reveal the massive evolution of plant disease-resistance genes by retroduplication.</title>
        <authorList>
            <person name="Kim S."/>
            <person name="Park J."/>
            <person name="Yeom S.I."/>
            <person name="Kim Y.M."/>
            <person name="Seo E."/>
            <person name="Kim K.T."/>
            <person name="Kim M.S."/>
            <person name="Lee J.M."/>
            <person name="Cheong K."/>
            <person name="Shin H.S."/>
            <person name="Kim S.B."/>
            <person name="Han K."/>
            <person name="Lee J."/>
            <person name="Park M."/>
            <person name="Lee H.A."/>
            <person name="Lee H.Y."/>
            <person name="Lee Y."/>
            <person name="Oh S."/>
            <person name="Lee J.H."/>
            <person name="Choi E."/>
            <person name="Choi E."/>
            <person name="Lee S.E."/>
            <person name="Jeon J."/>
            <person name="Kim H."/>
            <person name="Choi G."/>
            <person name="Song H."/>
            <person name="Lee J."/>
            <person name="Lee S.C."/>
            <person name="Kwon J.K."/>
            <person name="Lee H.Y."/>
            <person name="Koo N."/>
            <person name="Hong Y."/>
            <person name="Kim R.W."/>
            <person name="Kang W.H."/>
            <person name="Huh J.H."/>
            <person name="Kang B.C."/>
            <person name="Yang T.J."/>
            <person name="Lee Y.H."/>
            <person name="Bennetzen J.L."/>
            <person name="Choi D."/>
        </authorList>
    </citation>
    <scope>NUCLEOTIDE SEQUENCE [LARGE SCALE GENOMIC DNA]</scope>
    <source>
        <strain evidence="3">cv. CM334</strain>
    </source>
</reference>
<gene>
    <name evidence="2" type="ORF">T459_13972</name>
</gene>
<evidence type="ECO:0000256" key="1">
    <source>
        <dbReference type="SAM" id="Phobius"/>
    </source>
</evidence>
<sequence>MQGFVDADLSGDMDPSKSTFGYIYTIGSLVVILMSRLQKFVALSSIEAEYVTLDEAKKEIIWLADYLEELGKKQREKILYIDS</sequence>
<accession>A0A2G2ZG28</accession>
<dbReference type="STRING" id="4072.A0A2G2ZG28"/>
<dbReference type="Gramene" id="PHT80957">
    <property type="protein sequence ID" value="PHT80957"/>
    <property type="gene ID" value="T459_13972"/>
</dbReference>
<organism evidence="2 3">
    <name type="scientific">Capsicum annuum</name>
    <name type="common">Capsicum pepper</name>
    <dbReference type="NCBI Taxonomy" id="4072"/>
    <lineage>
        <taxon>Eukaryota</taxon>
        <taxon>Viridiplantae</taxon>
        <taxon>Streptophyta</taxon>
        <taxon>Embryophyta</taxon>
        <taxon>Tracheophyta</taxon>
        <taxon>Spermatophyta</taxon>
        <taxon>Magnoliopsida</taxon>
        <taxon>eudicotyledons</taxon>
        <taxon>Gunneridae</taxon>
        <taxon>Pentapetalae</taxon>
        <taxon>asterids</taxon>
        <taxon>lamiids</taxon>
        <taxon>Solanales</taxon>
        <taxon>Solanaceae</taxon>
        <taxon>Solanoideae</taxon>
        <taxon>Capsiceae</taxon>
        <taxon>Capsicum</taxon>
    </lineage>
</organism>
<feature type="transmembrane region" description="Helical" evidence="1">
    <location>
        <begin position="20"/>
        <end position="37"/>
    </location>
</feature>
<evidence type="ECO:0000313" key="3">
    <source>
        <dbReference type="Proteomes" id="UP000222542"/>
    </source>
</evidence>